<protein>
    <submittedName>
        <fullName evidence="1">Uncharacterized protein</fullName>
    </submittedName>
</protein>
<accession>A0A5P8E3M9</accession>
<dbReference type="RefSeq" id="WP_111899442.1">
    <property type="nucleotide sequence ID" value="NZ_CP033459.1"/>
</dbReference>
<dbReference type="EMBL" id="CP033459">
    <property type="protein sequence ID" value="QFQ11552.1"/>
    <property type="molecule type" value="Genomic_DNA"/>
</dbReference>
<proteinExistence type="predicted"/>
<sequence>MITEILVKKDRMGLVIDDWMECGECDLTLRMSKTTGCRVIETTDALYAERIVSYLRAAEKVNVKQSIKSKK</sequence>
<gene>
    <name evidence="1" type="ORF">C7Y71_000050</name>
</gene>
<evidence type="ECO:0000313" key="1">
    <source>
        <dbReference type="EMBL" id="QFQ11552.1"/>
    </source>
</evidence>
<dbReference type="AlphaFoldDB" id="A0A5P8E3M9"/>
<evidence type="ECO:0000313" key="2">
    <source>
        <dbReference type="Proteomes" id="UP000249375"/>
    </source>
</evidence>
<reference evidence="1 2" key="1">
    <citation type="submission" date="2018-11" db="EMBL/GenBank/DDBJ databases">
        <authorList>
            <person name="Na S.W."/>
            <person name="Baik M."/>
        </authorList>
    </citation>
    <scope>NUCLEOTIDE SEQUENCE [LARGE SCALE GENOMIC DNA]</scope>
    <source>
        <strain evidence="1 2">E39</strain>
    </source>
</reference>
<name>A0A5P8E3M9_9BACT</name>
<organism evidence="1 2">
    <name type="scientific">Pseudoprevotella muciniphila</name>
    <dbReference type="NCBI Taxonomy" id="2133944"/>
    <lineage>
        <taxon>Bacteria</taxon>
        <taxon>Pseudomonadati</taxon>
        <taxon>Bacteroidota</taxon>
        <taxon>Bacteroidia</taxon>
        <taxon>Bacteroidales</taxon>
        <taxon>Prevotellaceae</taxon>
        <taxon>Pseudoprevotella</taxon>
    </lineage>
</organism>
<dbReference type="Proteomes" id="UP000249375">
    <property type="component" value="Chromosome"/>
</dbReference>
<keyword evidence="2" id="KW-1185">Reference proteome</keyword>
<dbReference type="KEGG" id="alq:C7Y71_000050"/>